<dbReference type="SUPFAM" id="SSF48024">
    <property type="entry name" value="N-terminal domain of DnaB helicase"/>
    <property type="match status" value="1"/>
</dbReference>
<keyword evidence="5" id="KW-0378">Hydrolase</keyword>
<dbReference type="InterPro" id="IPR016136">
    <property type="entry name" value="DNA_helicase_N/primase_C"/>
</dbReference>
<dbReference type="EMBL" id="FOWC01000010">
    <property type="protein sequence ID" value="SFQ31238.1"/>
    <property type="molecule type" value="Genomic_DNA"/>
</dbReference>
<keyword evidence="5" id="KW-0347">Helicase</keyword>
<keyword evidence="5" id="KW-0067">ATP-binding</keyword>
<feature type="region of interest" description="Disordered" evidence="3">
    <location>
        <begin position="380"/>
        <end position="414"/>
    </location>
</feature>
<organism evidence="5 6">
    <name type="scientific">Amycolatopsis rubida</name>
    <dbReference type="NCBI Taxonomy" id="112413"/>
    <lineage>
        <taxon>Bacteria</taxon>
        <taxon>Bacillati</taxon>
        <taxon>Actinomycetota</taxon>
        <taxon>Actinomycetes</taxon>
        <taxon>Pseudonocardiales</taxon>
        <taxon>Pseudonocardiaceae</taxon>
        <taxon>Amycolatopsis</taxon>
    </lineage>
</organism>
<evidence type="ECO:0000256" key="3">
    <source>
        <dbReference type="SAM" id="MobiDB-lite"/>
    </source>
</evidence>
<dbReference type="GO" id="GO:0005524">
    <property type="term" value="F:ATP binding"/>
    <property type="evidence" value="ECO:0007669"/>
    <property type="project" value="InterPro"/>
</dbReference>
<dbReference type="InterPro" id="IPR007693">
    <property type="entry name" value="DNA_helicase_DnaB-like_N"/>
</dbReference>
<dbReference type="RefSeq" id="WP_093575760.1">
    <property type="nucleotide sequence ID" value="NZ_FOWC01000010.1"/>
</dbReference>
<reference evidence="5 6" key="1">
    <citation type="submission" date="2016-10" db="EMBL/GenBank/DDBJ databases">
        <authorList>
            <person name="de Groot N.N."/>
        </authorList>
    </citation>
    <scope>NUCLEOTIDE SEQUENCE [LARGE SCALE GENOMIC DNA]</scope>
    <source>
        <strain evidence="5 6">DSM 44637</strain>
    </source>
</reference>
<evidence type="ECO:0000259" key="4">
    <source>
        <dbReference type="Pfam" id="PF00772"/>
    </source>
</evidence>
<dbReference type="Proteomes" id="UP000199137">
    <property type="component" value="Unassembled WGS sequence"/>
</dbReference>
<dbReference type="GO" id="GO:0003677">
    <property type="term" value="F:DNA binding"/>
    <property type="evidence" value="ECO:0007669"/>
    <property type="project" value="UniProtKB-KW"/>
</dbReference>
<evidence type="ECO:0000256" key="2">
    <source>
        <dbReference type="ARBA" id="ARBA00023125"/>
    </source>
</evidence>
<protein>
    <submittedName>
        <fullName evidence="5">DnaB-like helicase N terminal domain-containing protein</fullName>
    </submittedName>
</protein>
<dbReference type="STRING" id="112413.SAMN05421854_110227"/>
<sequence>MTVPAPRVAGLAGPPADVGHAPAPGAVGAGHGARASSPGDATRLAETAVLGALLHRPARLADVQGWLRPLDFADPELGSVYSAIQELHGRGELQSMPEKDLVGNDFSPATRNAVIHNVLAVRDVLADRPGAGTARQSRLMTELYLAAPPSTTPHHAHYAERVLESSARRQIEQWAVRTRSVGGSGRISGDLRAIQDHDRALSSGIRGPGAGIPVAEDPASFAPAVPPSPLLVDRAEKRLIGSVLAGKRPDLIARFMPEDLTGSPANAATWRAIRALATASPSVPVDPVTVAWEGEIYAEDHGQGLPPDELMDLARKSAPVSESTVSTVVHAALHHHAHQASDAMQAAARDRKRPLHEVRQTVDTVSAALRMNAERLAGAVPEGRSAISRTLDGPPPVRNHPAPGPGPSSRGRSR</sequence>
<feature type="region of interest" description="Disordered" evidence="3">
    <location>
        <begin position="1"/>
        <end position="39"/>
    </location>
</feature>
<dbReference type="Pfam" id="PF00772">
    <property type="entry name" value="DnaB"/>
    <property type="match status" value="1"/>
</dbReference>
<keyword evidence="5" id="KW-0547">Nucleotide-binding</keyword>
<evidence type="ECO:0000313" key="5">
    <source>
        <dbReference type="EMBL" id="SFQ31238.1"/>
    </source>
</evidence>
<keyword evidence="2" id="KW-0238">DNA-binding</keyword>
<dbReference type="OrthoDB" id="2970604at2"/>
<evidence type="ECO:0000256" key="1">
    <source>
        <dbReference type="ARBA" id="ARBA00022705"/>
    </source>
</evidence>
<dbReference type="InterPro" id="IPR036185">
    <property type="entry name" value="DNA_heli_DnaB-like_N_sf"/>
</dbReference>
<accession>A0A1I5XGY5</accession>
<feature type="domain" description="DNA helicase DnaB-like N-terminal" evidence="4">
    <location>
        <begin position="45"/>
        <end position="92"/>
    </location>
</feature>
<dbReference type="Gene3D" id="1.10.860.10">
    <property type="entry name" value="DNAb Helicase, Chain A"/>
    <property type="match status" value="2"/>
</dbReference>
<proteinExistence type="predicted"/>
<evidence type="ECO:0000313" key="6">
    <source>
        <dbReference type="Proteomes" id="UP000199137"/>
    </source>
</evidence>
<keyword evidence="1" id="KW-0235">DNA replication</keyword>
<feature type="compositionally biased region" description="Pro residues" evidence="3">
    <location>
        <begin position="393"/>
        <end position="406"/>
    </location>
</feature>
<name>A0A1I5XGY5_9PSEU</name>
<dbReference type="AlphaFoldDB" id="A0A1I5XGY5"/>
<dbReference type="GO" id="GO:0006260">
    <property type="term" value="P:DNA replication"/>
    <property type="evidence" value="ECO:0007669"/>
    <property type="project" value="UniProtKB-KW"/>
</dbReference>
<dbReference type="GO" id="GO:0003678">
    <property type="term" value="F:DNA helicase activity"/>
    <property type="evidence" value="ECO:0007669"/>
    <property type="project" value="InterPro"/>
</dbReference>
<gene>
    <name evidence="5" type="ORF">SAMN05421854_110227</name>
</gene>
<feature type="compositionally biased region" description="Low complexity" evidence="3">
    <location>
        <begin position="12"/>
        <end position="26"/>
    </location>
</feature>